<evidence type="ECO:0000256" key="1">
    <source>
        <dbReference type="SAM" id="Coils"/>
    </source>
</evidence>
<organism evidence="2 3">
    <name type="scientific">Adineta steineri</name>
    <dbReference type="NCBI Taxonomy" id="433720"/>
    <lineage>
        <taxon>Eukaryota</taxon>
        <taxon>Metazoa</taxon>
        <taxon>Spiralia</taxon>
        <taxon>Gnathifera</taxon>
        <taxon>Rotifera</taxon>
        <taxon>Eurotatoria</taxon>
        <taxon>Bdelloidea</taxon>
        <taxon>Adinetida</taxon>
        <taxon>Adinetidae</taxon>
        <taxon>Adineta</taxon>
    </lineage>
</organism>
<keyword evidence="1" id="KW-0175">Coiled coil</keyword>
<name>A0A814ZIX2_9BILA</name>
<dbReference type="EMBL" id="CAJNOG010000443">
    <property type="protein sequence ID" value="CAF1244719.1"/>
    <property type="molecule type" value="Genomic_DNA"/>
</dbReference>
<dbReference type="Proteomes" id="UP000663845">
    <property type="component" value="Unassembled WGS sequence"/>
</dbReference>
<dbReference type="AlphaFoldDB" id="A0A814ZIX2"/>
<reference evidence="2" key="1">
    <citation type="submission" date="2021-02" db="EMBL/GenBank/DDBJ databases">
        <authorList>
            <person name="Nowell W R."/>
        </authorList>
    </citation>
    <scope>NUCLEOTIDE SEQUENCE</scope>
</reference>
<evidence type="ECO:0000313" key="2">
    <source>
        <dbReference type="EMBL" id="CAF1244719.1"/>
    </source>
</evidence>
<comment type="caution">
    <text evidence="2">The sequence shown here is derived from an EMBL/GenBank/DDBJ whole genome shotgun (WGS) entry which is preliminary data.</text>
</comment>
<evidence type="ECO:0000313" key="3">
    <source>
        <dbReference type="Proteomes" id="UP000663845"/>
    </source>
</evidence>
<accession>A0A814ZIX2</accession>
<proteinExistence type="predicted"/>
<sequence length="578" mass="68393">MESTDSQNKECYYCTEEYNRFRLSVTNCSQCKLSLCSECLLNHNKIHDQEISEIKIIYDGLRNKINEKEKYINDTSHESIEIVINWYQKLINNLIETQSQIINNIEYERDQARNELTKFDKNLQLINNEIQELNDNININSIETKLNDLKIKLSNYQIIKDIYLPDSHIFQPRYKISYEFKKSSSIEEDWDIETNEVTNIPLPSSRLSLSPTHTTTPLFFSDTSQTFVTPKDEDEDEENNFQWHEQLETNIDNDSEYLLDPKLYRLSSSRYFTSNIDLIASNGNDILCYSHESKQLVFVRDGTINSVILQWYHGHVIQLVWFDNLQSFVIITDDKQYEIYTIESTYNLRLKIRLRTCLPKHNIDIIKEQIFLRTDEYHIFIYYERLDKSKRLRLLNPTFECIQSYSIDKCFQRDEHIRSHDNGFVLNLGVNQEYVVLFVRSAIDHNLADQAASQSEDIRLLVFNKSNMCFVRRIILLNRYFDLPFIVHFTNISSFFIIDQVCHVLRFFNYEKEIGQIKLLPLNTSPIFNNSTTMSKSNRDSQYSSIVLMNDGSLLISNNTRNVIQLVLNDQTNDIDDW</sequence>
<protein>
    <submittedName>
        <fullName evidence="2">Uncharacterized protein</fullName>
    </submittedName>
</protein>
<feature type="coiled-coil region" evidence="1">
    <location>
        <begin position="95"/>
        <end position="159"/>
    </location>
</feature>
<gene>
    <name evidence="2" type="ORF">JYZ213_LOCUS29274</name>
</gene>